<reference evidence="1 2" key="1">
    <citation type="journal article" date="2011" name="Science">
        <title>The ecoresponsive genome of Daphnia pulex.</title>
        <authorList>
            <person name="Colbourne J.K."/>
            <person name="Pfrender M.E."/>
            <person name="Gilbert D."/>
            <person name="Thomas W.K."/>
            <person name="Tucker A."/>
            <person name="Oakley T.H."/>
            <person name="Tokishita S."/>
            <person name="Aerts A."/>
            <person name="Arnold G.J."/>
            <person name="Basu M.K."/>
            <person name="Bauer D.J."/>
            <person name="Caceres C.E."/>
            <person name="Carmel L."/>
            <person name="Casola C."/>
            <person name="Choi J.H."/>
            <person name="Detter J.C."/>
            <person name="Dong Q."/>
            <person name="Dusheyko S."/>
            <person name="Eads B.D."/>
            <person name="Frohlich T."/>
            <person name="Geiler-Samerotte K.A."/>
            <person name="Gerlach D."/>
            <person name="Hatcher P."/>
            <person name="Jogdeo S."/>
            <person name="Krijgsveld J."/>
            <person name="Kriventseva E.V."/>
            <person name="Kultz D."/>
            <person name="Laforsch C."/>
            <person name="Lindquist E."/>
            <person name="Lopez J."/>
            <person name="Manak J.R."/>
            <person name="Muller J."/>
            <person name="Pangilinan J."/>
            <person name="Patwardhan R.P."/>
            <person name="Pitluck S."/>
            <person name="Pritham E.J."/>
            <person name="Rechtsteiner A."/>
            <person name="Rho M."/>
            <person name="Rogozin I.B."/>
            <person name="Sakarya O."/>
            <person name="Salamov A."/>
            <person name="Schaack S."/>
            <person name="Shapiro H."/>
            <person name="Shiga Y."/>
            <person name="Skalitzky C."/>
            <person name="Smith Z."/>
            <person name="Souvorov A."/>
            <person name="Sung W."/>
            <person name="Tang Z."/>
            <person name="Tsuchiya D."/>
            <person name="Tu H."/>
            <person name="Vos H."/>
            <person name="Wang M."/>
            <person name="Wolf Y.I."/>
            <person name="Yamagata H."/>
            <person name="Yamada T."/>
            <person name="Ye Y."/>
            <person name="Shaw J.R."/>
            <person name="Andrews J."/>
            <person name="Crease T.J."/>
            <person name="Tang H."/>
            <person name="Lucas S.M."/>
            <person name="Robertson H.M."/>
            <person name="Bork P."/>
            <person name="Koonin E.V."/>
            <person name="Zdobnov E.M."/>
            <person name="Grigoriev I.V."/>
            <person name="Lynch M."/>
            <person name="Boore J.L."/>
        </authorList>
    </citation>
    <scope>NUCLEOTIDE SEQUENCE [LARGE SCALE GENOMIC DNA]</scope>
</reference>
<dbReference type="Proteomes" id="UP000000305">
    <property type="component" value="Unassembled WGS sequence"/>
</dbReference>
<dbReference type="OrthoDB" id="343921at2759"/>
<dbReference type="KEGG" id="dpx:DAPPUDRAFT_9275"/>
<dbReference type="PANTHER" id="PTHR10145:SF6">
    <property type="entry name" value="TRANSCRIPTION ELONGATION FACTOR SPT6"/>
    <property type="match status" value="1"/>
</dbReference>
<gene>
    <name evidence="1" type="ORF">DAPPUDRAFT_9275</name>
</gene>
<accession>E9HUT7</accession>
<evidence type="ECO:0000313" key="2">
    <source>
        <dbReference type="Proteomes" id="UP000000305"/>
    </source>
</evidence>
<dbReference type="AlphaFoldDB" id="E9HUT7"/>
<dbReference type="eggNOG" id="KOG1856">
    <property type="taxonomic scope" value="Eukaryota"/>
</dbReference>
<dbReference type="EMBL" id="GL732824">
    <property type="protein sequence ID" value="EFX64481.1"/>
    <property type="molecule type" value="Genomic_DNA"/>
</dbReference>
<dbReference type="InterPro" id="IPR023323">
    <property type="entry name" value="Tex-like_dom_sf"/>
</dbReference>
<dbReference type="HOGENOM" id="CLU_2216407_0_0_1"/>
<dbReference type="InterPro" id="IPR017072">
    <property type="entry name" value="TF_Spt6"/>
</dbReference>
<organism evidence="1 2">
    <name type="scientific">Daphnia pulex</name>
    <name type="common">Water flea</name>
    <dbReference type="NCBI Taxonomy" id="6669"/>
    <lineage>
        <taxon>Eukaryota</taxon>
        <taxon>Metazoa</taxon>
        <taxon>Ecdysozoa</taxon>
        <taxon>Arthropoda</taxon>
        <taxon>Crustacea</taxon>
        <taxon>Branchiopoda</taxon>
        <taxon>Diplostraca</taxon>
        <taxon>Cladocera</taxon>
        <taxon>Anomopoda</taxon>
        <taxon>Daphniidae</taxon>
        <taxon>Daphnia</taxon>
    </lineage>
</organism>
<dbReference type="Gene3D" id="1.10.3500.10">
    <property type="entry name" value="Tex N-terminal region-like"/>
    <property type="match status" value="1"/>
</dbReference>
<dbReference type="SUPFAM" id="SSF158832">
    <property type="entry name" value="Tex N-terminal region-like"/>
    <property type="match status" value="1"/>
</dbReference>
<dbReference type="InParanoid" id="E9HUT7"/>
<protein>
    <submittedName>
        <fullName evidence="1">Uncharacterized protein</fullName>
    </submittedName>
</protein>
<dbReference type="GO" id="GO:0140673">
    <property type="term" value="P:transcription elongation-coupled chromatin remodeling"/>
    <property type="evidence" value="ECO:0007669"/>
    <property type="project" value="InterPro"/>
</dbReference>
<proteinExistence type="predicted"/>
<dbReference type="STRING" id="6669.E9HUT7"/>
<evidence type="ECO:0000313" key="1">
    <source>
        <dbReference type="EMBL" id="EFX64481.1"/>
    </source>
</evidence>
<dbReference type="PANTHER" id="PTHR10145">
    <property type="entry name" value="TRANSCRIPTION ELONGATION FACTOR SPT6"/>
    <property type="match status" value="1"/>
</dbReference>
<sequence>SCKFLKQQPVRELEDDQFLRLVVAEQAGVLTIVIQMKIEGATNDSYLDGIKSLFTYNLFNQRDELVKNWDAERTKVIDLAFTKFLLPQLEKELRVKLLNEAREFVVR</sequence>
<feature type="non-terminal residue" evidence="1">
    <location>
        <position position="1"/>
    </location>
</feature>
<feature type="non-terminal residue" evidence="1">
    <location>
        <position position="107"/>
    </location>
</feature>
<keyword evidence="2" id="KW-1185">Reference proteome</keyword>
<name>E9HUT7_DAPPU</name>